<dbReference type="PROSITE" id="PS51819">
    <property type="entry name" value="VOC"/>
    <property type="match status" value="1"/>
</dbReference>
<dbReference type="PANTHER" id="PTHR34109:SF1">
    <property type="entry name" value="VOC DOMAIN-CONTAINING PROTEIN"/>
    <property type="match status" value="1"/>
</dbReference>
<accession>A0ABU5DR97</accession>
<evidence type="ECO:0000313" key="3">
    <source>
        <dbReference type="Proteomes" id="UP001285263"/>
    </source>
</evidence>
<dbReference type="Pfam" id="PF00903">
    <property type="entry name" value="Glyoxalase"/>
    <property type="match status" value="1"/>
</dbReference>
<dbReference type="EMBL" id="JAXCLA010000012">
    <property type="protein sequence ID" value="MDY0748840.1"/>
    <property type="molecule type" value="Genomic_DNA"/>
</dbReference>
<dbReference type="Proteomes" id="UP001285263">
    <property type="component" value="Unassembled WGS sequence"/>
</dbReference>
<keyword evidence="3" id="KW-1185">Reference proteome</keyword>
<dbReference type="InterPro" id="IPR037523">
    <property type="entry name" value="VOC_core"/>
</dbReference>
<organism evidence="2 3">
    <name type="scientific">Roseateles agri</name>
    <dbReference type="NCBI Taxonomy" id="3098619"/>
    <lineage>
        <taxon>Bacteria</taxon>
        <taxon>Pseudomonadati</taxon>
        <taxon>Pseudomonadota</taxon>
        <taxon>Betaproteobacteria</taxon>
        <taxon>Burkholderiales</taxon>
        <taxon>Sphaerotilaceae</taxon>
        <taxon>Roseateles</taxon>
    </lineage>
</organism>
<sequence>MPATMIPCLRYDDAPAAIDWLCRAFGFERGLIVPNDSGGIAHAQLVMRDAARGDAMVMLGSATPQGEFGRFTAQPHETGGRSTQCPYIVIDAIDTHCERAAAAGAEMVMPIADQDYGGRVYTCKDPEGHLWCFGSYDPWAEGGA</sequence>
<dbReference type="InterPro" id="IPR004360">
    <property type="entry name" value="Glyas_Fos-R_dOase_dom"/>
</dbReference>
<dbReference type="RefSeq" id="WP_320426810.1">
    <property type="nucleotide sequence ID" value="NZ_JAXCLA010000012.1"/>
</dbReference>
<dbReference type="SUPFAM" id="SSF54593">
    <property type="entry name" value="Glyoxalase/Bleomycin resistance protein/Dihydroxybiphenyl dioxygenase"/>
    <property type="match status" value="1"/>
</dbReference>
<comment type="caution">
    <text evidence="2">The sequence shown here is derived from an EMBL/GenBank/DDBJ whole genome shotgun (WGS) entry which is preliminary data.</text>
</comment>
<dbReference type="PANTHER" id="PTHR34109">
    <property type="entry name" value="BNAUNNG04460D PROTEIN-RELATED"/>
    <property type="match status" value="1"/>
</dbReference>
<reference evidence="2 3" key="1">
    <citation type="submission" date="2023-11" db="EMBL/GenBank/DDBJ databases">
        <title>Paucibacter sp. nov., isolated from fresh soil in Korea.</title>
        <authorList>
            <person name="Le N.T.T."/>
        </authorList>
    </citation>
    <scope>NUCLEOTIDE SEQUENCE [LARGE SCALE GENOMIC DNA]</scope>
    <source>
        <strain evidence="2 3">R3-3</strain>
    </source>
</reference>
<gene>
    <name evidence="2" type="ORF">SNE35_30355</name>
</gene>
<protein>
    <submittedName>
        <fullName evidence="2">VOC family protein</fullName>
    </submittedName>
</protein>
<dbReference type="Gene3D" id="3.30.720.110">
    <property type="match status" value="1"/>
</dbReference>
<feature type="domain" description="VOC" evidence="1">
    <location>
        <begin position="2"/>
        <end position="136"/>
    </location>
</feature>
<dbReference type="Gene3D" id="3.30.720.120">
    <property type="match status" value="1"/>
</dbReference>
<name>A0ABU5DR97_9BURK</name>
<evidence type="ECO:0000313" key="2">
    <source>
        <dbReference type="EMBL" id="MDY0748840.1"/>
    </source>
</evidence>
<dbReference type="InterPro" id="IPR029068">
    <property type="entry name" value="Glyas_Bleomycin-R_OHBP_Dase"/>
</dbReference>
<proteinExistence type="predicted"/>
<evidence type="ECO:0000259" key="1">
    <source>
        <dbReference type="PROSITE" id="PS51819"/>
    </source>
</evidence>